<name>A0A8H7R674_9FUNG</name>
<dbReference type="EMBL" id="JAEPRD010000039">
    <property type="protein sequence ID" value="KAG2205144.1"/>
    <property type="molecule type" value="Genomic_DNA"/>
</dbReference>
<keyword evidence="3" id="KW-1185">Reference proteome</keyword>
<feature type="compositionally biased region" description="Basic and acidic residues" evidence="1">
    <location>
        <begin position="621"/>
        <end position="632"/>
    </location>
</feature>
<feature type="compositionally biased region" description="Low complexity" evidence="1">
    <location>
        <begin position="231"/>
        <end position="245"/>
    </location>
</feature>
<feature type="compositionally biased region" description="Low complexity" evidence="1">
    <location>
        <begin position="74"/>
        <end position="94"/>
    </location>
</feature>
<feature type="compositionally biased region" description="Basic and acidic residues" evidence="1">
    <location>
        <begin position="248"/>
        <end position="282"/>
    </location>
</feature>
<evidence type="ECO:0000313" key="2">
    <source>
        <dbReference type="EMBL" id="KAG2205144.1"/>
    </source>
</evidence>
<feature type="region of interest" description="Disordered" evidence="1">
    <location>
        <begin position="594"/>
        <end position="668"/>
    </location>
</feature>
<organism evidence="2 3">
    <name type="scientific">Mucor saturninus</name>
    <dbReference type="NCBI Taxonomy" id="64648"/>
    <lineage>
        <taxon>Eukaryota</taxon>
        <taxon>Fungi</taxon>
        <taxon>Fungi incertae sedis</taxon>
        <taxon>Mucoromycota</taxon>
        <taxon>Mucoromycotina</taxon>
        <taxon>Mucoromycetes</taxon>
        <taxon>Mucorales</taxon>
        <taxon>Mucorineae</taxon>
        <taxon>Mucoraceae</taxon>
        <taxon>Mucor</taxon>
    </lineage>
</organism>
<sequence>MATTIQHNPVLLQQQPTDDEDVALATYLSSSLRFDQHHQPQQQQQQQQQLAQGQYNNAAQYYQQQKKLNRPRTRVPSNTSSSSSQIQVQKSISTPIINNNRTRKPPPPSPSSQASSIDGRRRSVITLNSERRPSIASTTSAMSIQSDMSMNTKLSLTKKLRKVFSMNNLKNQPTSNLSTLNERNGSITSLSSTLTESAPKQLSFRRRSIASLSSLFQKGETASVNTPSPPVQVQAQAPVSAPAAAKKMTKESNTRRHSSGDLRQLVKEENKKRPELRVDVKKGGLKVRSASNNSSSSNSVTPDSPNSVISSRSSFSRLPPPQQQRNFIHLPETGLPSPTPSTSSSSKVKTIDEDYINNKKPSTLVGFHYGLGLHGSPKLKPASSSTSTLGIETRRIQFCSTIQVHETFAPADYDRRCDTNSTCQKLTHIMAMKIKQELNEYKLTDMEVHVESLTTGFLNSAIGVNTSIALHENGRSHKDEVERFLRGVYQKGRQDIEDKANVQQELERIERAAMKSMGQSYVPKSTPIKKSYDYHVDPTVPTIEELREQAKAEQQQAKAAEGREEWAVNTQIAKVGEWETVAVPKPVAIETSNEIHKDNKESATHDQAAQFQDDDEDEEDLHSFKIKEKELDVPIEGDDEKQAVTFKKRKLGDSAIKSRKKKPLRKKD</sequence>
<evidence type="ECO:0000313" key="3">
    <source>
        <dbReference type="Proteomes" id="UP000603453"/>
    </source>
</evidence>
<feature type="compositionally biased region" description="Low complexity" evidence="1">
    <location>
        <begin position="289"/>
        <end position="317"/>
    </location>
</feature>
<feature type="compositionally biased region" description="Low complexity" evidence="1">
    <location>
        <begin position="39"/>
        <end position="65"/>
    </location>
</feature>
<feature type="region of interest" description="Disordered" evidence="1">
    <location>
        <begin position="34"/>
        <end position="146"/>
    </location>
</feature>
<dbReference type="AlphaFoldDB" id="A0A8H7R674"/>
<feature type="compositionally biased region" description="Polar residues" evidence="1">
    <location>
        <begin position="135"/>
        <end position="146"/>
    </location>
</feature>
<evidence type="ECO:0000256" key="1">
    <source>
        <dbReference type="SAM" id="MobiDB-lite"/>
    </source>
</evidence>
<proteinExistence type="predicted"/>
<feature type="compositionally biased region" description="Basic and acidic residues" evidence="1">
    <location>
        <begin position="594"/>
        <end position="604"/>
    </location>
</feature>
<protein>
    <submittedName>
        <fullName evidence="2">Uncharacterized protein</fullName>
    </submittedName>
</protein>
<accession>A0A8H7R674</accession>
<gene>
    <name evidence="2" type="ORF">INT47_002238</name>
</gene>
<feature type="compositionally biased region" description="Basic residues" evidence="1">
    <location>
        <begin position="657"/>
        <end position="668"/>
    </location>
</feature>
<reference evidence="2" key="1">
    <citation type="submission" date="2020-12" db="EMBL/GenBank/DDBJ databases">
        <title>Metabolic potential, ecology and presence of endohyphal bacteria is reflected in genomic diversity of Mucoromycotina.</title>
        <authorList>
            <person name="Muszewska A."/>
            <person name="Okrasinska A."/>
            <person name="Steczkiewicz K."/>
            <person name="Drgas O."/>
            <person name="Orlowska M."/>
            <person name="Perlinska-Lenart U."/>
            <person name="Aleksandrzak-Piekarczyk T."/>
            <person name="Szatraj K."/>
            <person name="Zielenkiewicz U."/>
            <person name="Pilsyk S."/>
            <person name="Malc E."/>
            <person name="Mieczkowski P."/>
            <person name="Kruszewska J.S."/>
            <person name="Biernat P."/>
            <person name="Pawlowska J."/>
        </authorList>
    </citation>
    <scope>NUCLEOTIDE SEQUENCE</scope>
    <source>
        <strain evidence="2">WA0000017839</strain>
    </source>
</reference>
<comment type="caution">
    <text evidence="2">The sequence shown here is derived from an EMBL/GenBank/DDBJ whole genome shotgun (WGS) entry which is preliminary data.</text>
</comment>
<dbReference type="OrthoDB" id="5563016at2759"/>
<dbReference type="Proteomes" id="UP000603453">
    <property type="component" value="Unassembled WGS sequence"/>
</dbReference>
<feature type="region of interest" description="Disordered" evidence="1">
    <location>
        <begin position="220"/>
        <end position="348"/>
    </location>
</feature>